<dbReference type="InterPro" id="IPR036409">
    <property type="entry name" value="Aldolase_II/adducin_N_sf"/>
</dbReference>
<reference evidence="5 6" key="1">
    <citation type="submission" date="2021-03" db="EMBL/GenBank/DDBJ databases">
        <title>Sequencing the genomes of 1000 actinobacteria strains.</title>
        <authorList>
            <person name="Klenk H.-P."/>
        </authorList>
    </citation>
    <scope>NUCLEOTIDE SEQUENCE [LARGE SCALE GENOMIC DNA]</scope>
    <source>
        <strain evidence="5 6">DSM 18824</strain>
    </source>
</reference>
<dbReference type="Pfam" id="PF00596">
    <property type="entry name" value="Aldolase_II"/>
    <property type="match status" value="1"/>
</dbReference>
<feature type="domain" description="Class II aldolase/adducin N-terminal" evidence="4">
    <location>
        <begin position="31"/>
        <end position="237"/>
    </location>
</feature>
<feature type="region of interest" description="Disordered" evidence="3">
    <location>
        <begin position="273"/>
        <end position="306"/>
    </location>
</feature>
<dbReference type="InterPro" id="IPR001303">
    <property type="entry name" value="Aldolase_II/adducin_N"/>
</dbReference>
<dbReference type="Proteomes" id="UP000755585">
    <property type="component" value="Unassembled WGS sequence"/>
</dbReference>
<name>A0ABS4UIY5_9ACTN</name>
<dbReference type="RefSeq" id="WP_209694502.1">
    <property type="nucleotide sequence ID" value="NZ_BAAAVU010000013.1"/>
</dbReference>
<evidence type="ECO:0000313" key="5">
    <source>
        <dbReference type="EMBL" id="MBP2351620.1"/>
    </source>
</evidence>
<evidence type="ECO:0000256" key="2">
    <source>
        <dbReference type="ARBA" id="ARBA00023239"/>
    </source>
</evidence>
<evidence type="ECO:0000313" key="6">
    <source>
        <dbReference type="Proteomes" id="UP000755585"/>
    </source>
</evidence>
<keyword evidence="2" id="KW-0456">Lyase</keyword>
<comment type="caution">
    <text evidence="5">The sequence shown here is derived from an EMBL/GenBank/DDBJ whole genome shotgun (WGS) entry which is preliminary data.</text>
</comment>
<keyword evidence="1" id="KW-0479">Metal-binding</keyword>
<dbReference type="SMART" id="SM01007">
    <property type="entry name" value="Aldolase_II"/>
    <property type="match status" value="1"/>
</dbReference>
<dbReference type="SUPFAM" id="SSF53639">
    <property type="entry name" value="AraD/HMP-PK domain-like"/>
    <property type="match status" value="1"/>
</dbReference>
<evidence type="ECO:0000259" key="4">
    <source>
        <dbReference type="SMART" id="SM01007"/>
    </source>
</evidence>
<sequence>MNQTPTDAHPQPETALFDAVATEPLPAELVAELASLARWMGDGNRELAVLGEGNVSARTGAHRMLVKASGTSLEHATFVEVRLQPLLELLDAPDADDTDVQRALLDSRLDPTAPQPSVESLLHAAALTHGANVVAHCHPQSVNAIGCSDRAQALVGGALFPDQIVVLGREQILLPYVDPGLELGRRARTAILEFLDRRDERPRVIYLGNHGMVALAESCGEARRITQMADKTARILRDCLAVGSPRYLPDHLADRIHTRPDEALRRQALAAAPYPDADQAQVVPDRQDATKPGAIRRDVGRLSDGP</sequence>
<dbReference type="PANTHER" id="PTHR22789">
    <property type="entry name" value="FUCULOSE PHOSPHATE ALDOLASE"/>
    <property type="match status" value="1"/>
</dbReference>
<dbReference type="InterPro" id="IPR050197">
    <property type="entry name" value="Aldolase_class_II_sugar_metab"/>
</dbReference>
<dbReference type="EMBL" id="JAGINT010000001">
    <property type="protein sequence ID" value="MBP2351620.1"/>
    <property type="molecule type" value="Genomic_DNA"/>
</dbReference>
<dbReference type="PANTHER" id="PTHR22789:SF0">
    <property type="entry name" value="3-OXO-TETRONATE 4-PHOSPHATE DECARBOXYLASE-RELATED"/>
    <property type="match status" value="1"/>
</dbReference>
<keyword evidence="6" id="KW-1185">Reference proteome</keyword>
<organism evidence="5 6">
    <name type="scientific">Kribbella aluminosa</name>
    <dbReference type="NCBI Taxonomy" id="416017"/>
    <lineage>
        <taxon>Bacteria</taxon>
        <taxon>Bacillati</taxon>
        <taxon>Actinomycetota</taxon>
        <taxon>Actinomycetes</taxon>
        <taxon>Propionibacteriales</taxon>
        <taxon>Kribbellaceae</taxon>
        <taxon>Kribbella</taxon>
    </lineage>
</organism>
<evidence type="ECO:0000256" key="1">
    <source>
        <dbReference type="ARBA" id="ARBA00022723"/>
    </source>
</evidence>
<proteinExistence type="predicted"/>
<feature type="compositionally biased region" description="Basic and acidic residues" evidence="3">
    <location>
        <begin position="285"/>
        <end position="306"/>
    </location>
</feature>
<evidence type="ECO:0000256" key="3">
    <source>
        <dbReference type="SAM" id="MobiDB-lite"/>
    </source>
</evidence>
<gene>
    <name evidence="5" type="ORF">JOF29_002703</name>
</gene>
<dbReference type="Gene3D" id="3.40.225.10">
    <property type="entry name" value="Class II aldolase/adducin N-terminal domain"/>
    <property type="match status" value="1"/>
</dbReference>
<accession>A0ABS4UIY5</accession>
<protein>
    <submittedName>
        <fullName evidence="5">Rhamnose utilization protein RhaD (Predicted bifunctional aldolase and dehydrogenase)</fullName>
    </submittedName>
</protein>